<proteinExistence type="predicted"/>
<dbReference type="Proteomes" id="UP000887579">
    <property type="component" value="Unplaced"/>
</dbReference>
<name>A0AC34FNF2_9BILA</name>
<reference evidence="2" key="1">
    <citation type="submission" date="2022-11" db="UniProtKB">
        <authorList>
            <consortium name="WormBaseParasite"/>
        </authorList>
    </citation>
    <scope>IDENTIFICATION</scope>
</reference>
<evidence type="ECO:0000313" key="2">
    <source>
        <dbReference type="WBParaSite" id="ES5_v2.g18612.t1"/>
    </source>
</evidence>
<organism evidence="1 2">
    <name type="scientific">Panagrolaimus sp. ES5</name>
    <dbReference type="NCBI Taxonomy" id="591445"/>
    <lineage>
        <taxon>Eukaryota</taxon>
        <taxon>Metazoa</taxon>
        <taxon>Ecdysozoa</taxon>
        <taxon>Nematoda</taxon>
        <taxon>Chromadorea</taxon>
        <taxon>Rhabditida</taxon>
        <taxon>Tylenchina</taxon>
        <taxon>Panagrolaimomorpha</taxon>
        <taxon>Panagrolaimoidea</taxon>
        <taxon>Panagrolaimidae</taxon>
        <taxon>Panagrolaimus</taxon>
    </lineage>
</organism>
<evidence type="ECO:0000313" key="1">
    <source>
        <dbReference type="Proteomes" id="UP000887579"/>
    </source>
</evidence>
<dbReference type="WBParaSite" id="ES5_v2.g18612.t1">
    <property type="protein sequence ID" value="ES5_v2.g18612.t1"/>
    <property type="gene ID" value="ES5_v2.g18612"/>
</dbReference>
<accession>A0AC34FNF2</accession>
<sequence length="757" mass="88094">MSNRNQKKTFALLTLPTDEKILEILTFNDAEIISDNKYSGKDFMEDASNFLLDLKAKNLEDFNPEDTVYSIWIKKDNFVSYKLEESTLYFINEMKITDDFAENEEFDKLLDCENPKFLVLGSQLSDVRLKQLKERFKAQKTKVMYCTYEDCLKKSASHYLSRFIRAKDWRWNFKLSASTNPKERVPAFPRNRRSNNVFRQPYFYIAILAAIIFAFVISSLLSNSSPELSDDYFKEITKVSKNDKEIYGVLVGAFQDIRLSIHGAQTEKELGVINHKKDKFVNNFVEILGHPKFKALILQIQELRDIELYYNAIKLKLGFLDLSYTFINEDPFIYESILAGANISLNFGEYIRFVMIYPGNMYEIKELQYTEIGYKGNVLKDLPESFNIETVNPDMLRYKVLGSNNPTKIILHSRFSGTAMMQFFKDTVLKDEHQRVIVIEEDYRNFETKFVLQKVRWMFDRSYTRFRIAPGSNKKYMIGFKCGENEYPLIVCDRDEALPFKKSVIIPKTPLQYFVRQYDSGSMRYEELEFSQDAHAYQLSLEVDIDNDINTTSTNSAFLALPQFATILDESFSSKKVPVIAFFGDLSFIYVYSEIFGYKTLEAWNGDSGKDLYISFDEKKPKFFEKATKIFQSTCSSVVHDIIKVMSTAPDEIHSLNPTFGYKLTKDSNNQIWYKFSSFAGTKKSTPTVLMSILLKEHVKIIKRETGETPTKLLFYLFDEFDDASKNRVKKSLKESCKMLEINCGFVKTLSTKFLHM</sequence>
<protein>
    <submittedName>
        <fullName evidence="2">Uncharacterized protein</fullName>
    </submittedName>
</protein>